<protein>
    <submittedName>
        <fullName evidence="4">Uncharacterized protein</fullName>
    </submittedName>
</protein>
<organism evidence="4 5">
    <name type="scientific">Digitaria exilis</name>
    <dbReference type="NCBI Taxonomy" id="1010633"/>
    <lineage>
        <taxon>Eukaryota</taxon>
        <taxon>Viridiplantae</taxon>
        <taxon>Streptophyta</taxon>
        <taxon>Embryophyta</taxon>
        <taxon>Tracheophyta</taxon>
        <taxon>Spermatophyta</taxon>
        <taxon>Magnoliopsida</taxon>
        <taxon>Liliopsida</taxon>
        <taxon>Poales</taxon>
        <taxon>Poaceae</taxon>
        <taxon>PACMAD clade</taxon>
        <taxon>Panicoideae</taxon>
        <taxon>Panicodae</taxon>
        <taxon>Paniceae</taxon>
        <taxon>Anthephorinae</taxon>
        <taxon>Digitaria</taxon>
    </lineage>
</organism>
<dbReference type="InterPro" id="IPR050560">
    <property type="entry name" value="MYB_TF"/>
</dbReference>
<feature type="domain" description="HTH myb-type" evidence="3">
    <location>
        <begin position="67"/>
        <end position="115"/>
    </location>
</feature>
<feature type="domain" description="Myb-like" evidence="2">
    <location>
        <begin position="68"/>
        <end position="111"/>
    </location>
</feature>
<dbReference type="OrthoDB" id="652137at2759"/>
<evidence type="ECO:0000259" key="3">
    <source>
        <dbReference type="PROSITE" id="PS51294"/>
    </source>
</evidence>
<dbReference type="CDD" id="cd00167">
    <property type="entry name" value="SANT"/>
    <property type="match status" value="1"/>
</dbReference>
<feature type="domain" description="Myb-like" evidence="2">
    <location>
        <begin position="112"/>
        <end position="162"/>
    </location>
</feature>
<dbReference type="PANTHER" id="PTHR45614">
    <property type="entry name" value="MYB PROTEIN-RELATED"/>
    <property type="match status" value="1"/>
</dbReference>
<dbReference type="Pfam" id="PF00249">
    <property type="entry name" value="Myb_DNA-binding"/>
    <property type="match status" value="2"/>
</dbReference>
<dbReference type="PANTHER" id="PTHR45614:SF73">
    <property type="entry name" value="OS06G0258200 PROTEIN"/>
    <property type="match status" value="1"/>
</dbReference>
<dbReference type="EMBL" id="JACEFO010000112">
    <property type="protein sequence ID" value="KAF8780917.1"/>
    <property type="molecule type" value="Genomic_DNA"/>
</dbReference>
<evidence type="ECO:0000259" key="2">
    <source>
        <dbReference type="PROSITE" id="PS50090"/>
    </source>
</evidence>
<comment type="caution">
    <text evidence="4">The sequence shown here is derived from an EMBL/GenBank/DDBJ whole genome shotgun (WGS) entry which is preliminary data.</text>
</comment>
<dbReference type="InterPro" id="IPR001005">
    <property type="entry name" value="SANT/Myb"/>
</dbReference>
<dbReference type="GO" id="GO:0000981">
    <property type="term" value="F:DNA-binding transcription factor activity, RNA polymerase II-specific"/>
    <property type="evidence" value="ECO:0007669"/>
    <property type="project" value="TreeGrafter"/>
</dbReference>
<dbReference type="SUPFAM" id="SSF46689">
    <property type="entry name" value="Homeodomain-like"/>
    <property type="match status" value="1"/>
</dbReference>
<evidence type="ECO:0000313" key="5">
    <source>
        <dbReference type="Proteomes" id="UP000636709"/>
    </source>
</evidence>
<dbReference type="SMART" id="SM00717">
    <property type="entry name" value="SANT"/>
    <property type="match status" value="2"/>
</dbReference>
<proteinExistence type="predicted"/>
<sequence length="218" mass="24468">MKFLLRVGGMRNLGGCAAVRGVHKKLARSRCPEAREASKSSGFMASMASGSGAGVSCVLRIRPPPPAWTPEEDAVLERLAREHGARRWRLVASLLPGRSPRECRGRWRHHLARDVYHRPFTARDDDDLARLYVRHGGRWRDMSRYAHGRTSRAMRRRWREIRDSDAFLSRLWRPCPPASPQHQPLPHGSAVVAPCGPGRDADGDTSRVPVCLRGPQCC</sequence>
<dbReference type="GO" id="GO:0000978">
    <property type="term" value="F:RNA polymerase II cis-regulatory region sequence-specific DNA binding"/>
    <property type="evidence" value="ECO:0007669"/>
    <property type="project" value="TreeGrafter"/>
</dbReference>
<dbReference type="PROSITE" id="PS51294">
    <property type="entry name" value="HTH_MYB"/>
    <property type="match status" value="1"/>
</dbReference>
<keyword evidence="5" id="KW-1185">Reference proteome</keyword>
<dbReference type="PROSITE" id="PS50090">
    <property type="entry name" value="MYB_LIKE"/>
    <property type="match status" value="2"/>
</dbReference>
<gene>
    <name evidence="4" type="ORF">HU200_000881</name>
</gene>
<dbReference type="InterPro" id="IPR017930">
    <property type="entry name" value="Myb_dom"/>
</dbReference>
<reference evidence="4" key="1">
    <citation type="submission" date="2020-07" db="EMBL/GenBank/DDBJ databases">
        <title>Genome sequence and genetic diversity analysis of an under-domesticated orphan crop, white fonio (Digitaria exilis).</title>
        <authorList>
            <person name="Bennetzen J.L."/>
            <person name="Chen S."/>
            <person name="Ma X."/>
            <person name="Wang X."/>
            <person name="Yssel A.E.J."/>
            <person name="Chaluvadi S.R."/>
            <person name="Johnson M."/>
            <person name="Gangashetty P."/>
            <person name="Hamidou F."/>
            <person name="Sanogo M.D."/>
            <person name="Zwaenepoel A."/>
            <person name="Wallace J."/>
            <person name="Van De Peer Y."/>
            <person name="Van Deynze A."/>
        </authorList>
    </citation>
    <scope>NUCLEOTIDE SEQUENCE</scope>
    <source>
        <tissue evidence="4">Leaves</tissue>
    </source>
</reference>
<keyword evidence="1" id="KW-0238">DNA-binding</keyword>
<dbReference type="Gene3D" id="1.10.10.60">
    <property type="entry name" value="Homeodomain-like"/>
    <property type="match status" value="2"/>
</dbReference>
<name>A0A835G1T4_9POAL</name>
<dbReference type="InterPro" id="IPR009057">
    <property type="entry name" value="Homeodomain-like_sf"/>
</dbReference>
<evidence type="ECO:0000256" key="1">
    <source>
        <dbReference type="ARBA" id="ARBA00023125"/>
    </source>
</evidence>
<dbReference type="AlphaFoldDB" id="A0A835G1T4"/>
<evidence type="ECO:0000313" key="4">
    <source>
        <dbReference type="EMBL" id="KAF8780917.1"/>
    </source>
</evidence>
<dbReference type="Proteomes" id="UP000636709">
    <property type="component" value="Unassembled WGS sequence"/>
</dbReference>
<dbReference type="GO" id="GO:0005634">
    <property type="term" value="C:nucleus"/>
    <property type="evidence" value="ECO:0007669"/>
    <property type="project" value="TreeGrafter"/>
</dbReference>
<accession>A0A835G1T4</accession>